<accession>A0ABP7CZC8</accession>
<dbReference type="RefSeq" id="WP_344942890.1">
    <property type="nucleotide sequence ID" value="NZ_BAABDC010000001.1"/>
</dbReference>
<dbReference type="Pfam" id="PF01435">
    <property type="entry name" value="Peptidase_M48"/>
    <property type="match status" value="1"/>
</dbReference>
<evidence type="ECO:0000313" key="10">
    <source>
        <dbReference type="Proteomes" id="UP001501468"/>
    </source>
</evidence>
<feature type="transmembrane region" description="Helical" evidence="7">
    <location>
        <begin position="605"/>
        <end position="624"/>
    </location>
</feature>
<feature type="domain" description="Peptidase M48" evidence="8">
    <location>
        <begin position="148"/>
        <end position="323"/>
    </location>
</feature>
<name>A0ABP7CZC8_9MICO</name>
<keyword evidence="7" id="KW-1133">Transmembrane helix</keyword>
<feature type="transmembrane region" description="Helical" evidence="7">
    <location>
        <begin position="667"/>
        <end position="687"/>
    </location>
</feature>
<feature type="transmembrane region" description="Helical" evidence="7">
    <location>
        <begin position="364"/>
        <end position="386"/>
    </location>
</feature>
<keyword evidence="5" id="KW-0862">Zinc</keyword>
<keyword evidence="4" id="KW-0378">Hydrolase</keyword>
<dbReference type="InterPro" id="IPR001915">
    <property type="entry name" value="Peptidase_M48"/>
</dbReference>
<keyword evidence="6" id="KW-0482">Metalloprotease</keyword>
<organism evidence="9 10">
    <name type="scientific">Terrabacter ginsenosidimutans</name>
    <dbReference type="NCBI Taxonomy" id="490575"/>
    <lineage>
        <taxon>Bacteria</taxon>
        <taxon>Bacillati</taxon>
        <taxon>Actinomycetota</taxon>
        <taxon>Actinomycetes</taxon>
        <taxon>Micrococcales</taxon>
        <taxon>Intrasporangiaceae</taxon>
        <taxon>Terrabacter</taxon>
    </lineage>
</organism>
<feature type="transmembrane region" description="Helical" evidence="7">
    <location>
        <begin position="33"/>
        <end position="52"/>
    </location>
</feature>
<evidence type="ECO:0000256" key="7">
    <source>
        <dbReference type="SAM" id="Phobius"/>
    </source>
</evidence>
<feature type="transmembrane region" description="Helical" evidence="7">
    <location>
        <begin position="251"/>
        <end position="270"/>
    </location>
</feature>
<comment type="caution">
    <text evidence="9">The sequence shown here is derived from an EMBL/GenBank/DDBJ whole genome shotgun (WGS) entry which is preliminary data.</text>
</comment>
<feature type="transmembrane region" description="Helical" evidence="7">
    <location>
        <begin position="473"/>
        <end position="492"/>
    </location>
</feature>
<feature type="transmembrane region" description="Helical" evidence="7">
    <location>
        <begin position="504"/>
        <end position="537"/>
    </location>
</feature>
<dbReference type="EMBL" id="BAABDC010000001">
    <property type="protein sequence ID" value="GAA3696977.1"/>
    <property type="molecule type" value="Genomic_DNA"/>
</dbReference>
<feature type="transmembrane region" description="Helical" evidence="7">
    <location>
        <begin position="102"/>
        <end position="124"/>
    </location>
</feature>
<evidence type="ECO:0000259" key="8">
    <source>
        <dbReference type="Pfam" id="PF01435"/>
    </source>
</evidence>
<sequence length="862" mass="87949">MAGPLVSDAPASPAPVDVRPNVLALPSPTVARFVLLLGALLSSGLFVGTWVHNQTAVGDDWLARVAECERLRPTLATGASAEELLAAQQSVLQCVEGAQQRLAWFALGGVALTLVAAGVVLAIVPRVIVRRRALRLAGPKLAAASERVAALAKEGGLRRSPDTMVGTSKLHDAFSFGLPGHYAVALPPAVAVRSTGVAFESLVRHELAHVARRDVLIAWSARALWYVLLALLALPVIVALARADVSLLPSYAWRAALLLGAAMLASAGILRSREFDADLGSTGTAARREALSSLLGTSGRAATTGWRRLLALHPDPSDRVLTLGDPARLARPSAVDAAIAGFLAAVTLPLLVSVFATVPSLTNWAYAVPAALVGPLMGVTVGLALWRRAMVDKAVSTAELPAAARRVAAGVFAGFLVGQTASLAAVGSETITGTRSPLLPLLGALALGGSTFVVAGLGGIAGDRSRRLSARGFTALAVVLSAIVFAFVLWAATMLASTLDLGGWALAALTIVTLLTQPAAVAVVALLAAAVLVLLAVRPDNVPPVWAVEGDVSVSPAAGRRSVGLREVTAVGLASGIVAAACILGFRLLAGPAPTLEQLAQRFDAYVWVFAGAGLAAGLSLIALHGVRGAGAGVTAAALASCTAALGFVAINAGFGGDVTLDFVGGVVGPGLPVGLLLFVLASLLSALPIPDARGRRPLVILIVVAGLLGGAAAAGAIAARDTISPLQPSAPTGLSTHDYVSSYAPTVVAGVARVDQAAAAIDADSQLTPSERARRIRTDLVAPLDVLLRQAGAVTPGDDSVVQLHAALVAGLQGNRRAFENFARAYETSDSALFSRTQADRVGAQQLLRAWLDGVRARQTR</sequence>
<evidence type="ECO:0000256" key="6">
    <source>
        <dbReference type="ARBA" id="ARBA00023049"/>
    </source>
</evidence>
<feature type="transmembrane region" description="Helical" evidence="7">
    <location>
        <begin position="699"/>
        <end position="720"/>
    </location>
</feature>
<evidence type="ECO:0000313" key="9">
    <source>
        <dbReference type="EMBL" id="GAA3696977.1"/>
    </source>
</evidence>
<keyword evidence="7" id="KW-0472">Membrane</keyword>
<evidence type="ECO:0000256" key="2">
    <source>
        <dbReference type="ARBA" id="ARBA00022670"/>
    </source>
</evidence>
<protein>
    <recommendedName>
        <fullName evidence="8">Peptidase M48 domain-containing protein</fullName>
    </recommendedName>
</protein>
<keyword evidence="7" id="KW-0812">Transmembrane</keyword>
<proteinExistence type="predicted"/>
<keyword evidence="3" id="KW-0479">Metal-binding</keyword>
<feature type="transmembrane region" description="Helical" evidence="7">
    <location>
        <begin position="636"/>
        <end position="655"/>
    </location>
</feature>
<feature type="transmembrane region" description="Helical" evidence="7">
    <location>
        <begin position="223"/>
        <end position="245"/>
    </location>
</feature>
<comment type="cofactor">
    <cofactor evidence="1">
        <name>Zn(2+)</name>
        <dbReference type="ChEBI" id="CHEBI:29105"/>
    </cofactor>
</comment>
<evidence type="ECO:0000256" key="3">
    <source>
        <dbReference type="ARBA" id="ARBA00022723"/>
    </source>
</evidence>
<keyword evidence="10" id="KW-1185">Reference proteome</keyword>
<evidence type="ECO:0000256" key="1">
    <source>
        <dbReference type="ARBA" id="ARBA00001947"/>
    </source>
</evidence>
<gene>
    <name evidence="9" type="ORF">GCM10022399_11810</name>
</gene>
<evidence type="ECO:0000256" key="5">
    <source>
        <dbReference type="ARBA" id="ARBA00022833"/>
    </source>
</evidence>
<keyword evidence="2" id="KW-0645">Protease</keyword>
<feature type="transmembrane region" description="Helical" evidence="7">
    <location>
        <begin position="570"/>
        <end position="590"/>
    </location>
</feature>
<feature type="transmembrane region" description="Helical" evidence="7">
    <location>
        <begin position="407"/>
        <end position="426"/>
    </location>
</feature>
<dbReference type="Proteomes" id="UP001501468">
    <property type="component" value="Unassembled WGS sequence"/>
</dbReference>
<evidence type="ECO:0000256" key="4">
    <source>
        <dbReference type="ARBA" id="ARBA00022801"/>
    </source>
</evidence>
<feature type="transmembrane region" description="Helical" evidence="7">
    <location>
        <begin position="438"/>
        <end position="461"/>
    </location>
</feature>
<reference evidence="10" key="1">
    <citation type="journal article" date="2019" name="Int. J. Syst. Evol. Microbiol.">
        <title>The Global Catalogue of Microorganisms (GCM) 10K type strain sequencing project: providing services to taxonomists for standard genome sequencing and annotation.</title>
        <authorList>
            <consortium name="The Broad Institute Genomics Platform"/>
            <consortium name="The Broad Institute Genome Sequencing Center for Infectious Disease"/>
            <person name="Wu L."/>
            <person name="Ma J."/>
        </authorList>
    </citation>
    <scope>NUCLEOTIDE SEQUENCE [LARGE SCALE GENOMIC DNA]</scope>
    <source>
        <strain evidence="10">JCM 17125</strain>
    </source>
</reference>
<feature type="transmembrane region" description="Helical" evidence="7">
    <location>
        <begin position="337"/>
        <end position="358"/>
    </location>
</feature>